<dbReference type="EMBL" id="VOBQ01000002">
    <property type="protein sequence ID" value="TWO72858.1"/>
    <property type="molecule type" value="Genomic_DNA"/>
</dbReference>
<keyword evidence="3" id="KW-1185">Reference proteome</keyword>
<dbReference type="RefSeq" id="WP_145890097.1">
    <property type="nucleotide sequence ID" value="NZ_VOBQ01000002.1"/>
</dbReference>
<evidence type="ECO:0000313" key="2">
    <source>
        <dbReference type="EMBL" id="TWO72858.1"/>
    </source>
</evidence>
<dbReference type="InterPro" id="IPR001279">
    <property type="entry name" value="Metallo-B-lactamas"/>
</dbReference>
<dbReference type="InterPro" id="IPR036866">
    <property type="entry name" value="RibonucZ/Hydroxyglut_hydro"/>
</dbReference>
<sequence length="344" mass="38545">MLHTELTYPFATPEPGTFTEVAPGVHWIRLGLPFRLNHINVWGLADGDGWTLVDTGISTEESLASWGQLLQQAPLDQPVRRVIVTHMHPDHIGMAGWFTRKFGVQLWITRLEYMTCRVVAADTGREAPAEALRFYAEAGWSPASIDKYRARFGGFGKHIHALPATYKRLEDGGMVRIGEHDWEVVTGNGHSPEHASLYCRDLKLLISGDQVLPRISSNVSVQPMEPEANPMADWLASLAKLRERVPDDVLVLPAHGGCFHGLHFRLQQLHDDQVVSLDRLRERLAEPRRVMDVFESLFKRPITEADASLLGMATGESLACLNYLVQSGEATRRVENGVAWYQRA</sequence>
<dbReference type="OrthoDB" id="2971563at2"/>
<reference evidence="2 3" key="1">
    <citation type="submission" date="2019-07" db="EMBL/GenBank/DDBJ databases">
        <title>Caenimonas sedimenti sp. nov., isolated from activated sludge.</title>
        <authorList>
            <person name="Xu J."/>
        </authorList>
    </citation>
    <scope>NUCLEOTIDE SEQUENCE [LARGE SCALE GENOMIC DNA]</scope>
    <source>
        <strain evidence="2 3">HX-9-20</strain>
    </source>
</reference>
<evidence type="ECO:0000259" key="1">
    <source>
        <dbReference type="SMART" id="SM00849"/>
    </source>
</evidence>
<dbReference type="InterPro" id="IPR036388">
    <property type="entry name" value="WH-like_DNA-bd_sf"/>
</dbReference>
<dbReference type="PANTHER" id="PTHR42951">
    <property type="entry name" value="METALLO-BETA-LACTAMASE DOMAIN-CONTAINING"/>
    <property type="match status" value="1"/>
</dbReference>
<dbReference type="Gene3D" id="3.60.15.10">
    <property type="entry name" value="Ribonuclease Z/Hydroxyacylglutathione hydrolase-like"/>
    <property type="match status" value="1"/>
</dbReference>
<proteinExistence type="predicted"/>
<dbReference type="Gene3D" id="1.10.10.10">
    <property type="entry name" value="Winged helix-like DNA-binding domain superfamily/Winged helix DNA-binding domain"/>
    <property type="match status" value="1"/>
</dbReference>
<dbReference type="SMART" id="SM00849">
    <property type="entry name" value="Lactamase_B"/>
    <property type="match status" value="1"/>
</dbReference>
<dbReference type="AlphaFoldDB" id="A0A562ZX15"/>
<feature type="domain" description="Metallo-beta-lactamase" evidence="1">
    <location>
        <begin position="38"/>
        <end position="255"/>
    </location>
</feature>
<comment type="caution">
    <text evidence="2">The sequence shown here is derived from an EMBL/GenBank/DDBJ whole genome shotgun (WGS) entry which is preliminary data.</text>
</comment>
<protein>
    <submittedName>
        <fullName evidence="2">MBL fold metallo-hydrolase</fullName>
    </submittedName>
</protein>
<accession>A0A562ZX15</accession>
<dbReference type="GO" id="GO:0016787">
    <property type="term" value="F:hydrolase activity"/>
    <property type="evidence" value="ECO:0007669"/>
    <property type="project" value="UniProtKB-KW"/>
</dbReference>
<organism evidence="2 3">
    <name type="scientific">Caenimonas sedimenti</name>
    <dbReference type="NCBI Taxonomy" id="2596921"/>
    <lineage>
        <taxon>Bacteria</taxon>
        <taxon>Pseudomonadati</taxon>
        <taxon>Pseudomonadota</taxon>
        <taxon>Betaproteobacteria</taxon>
        <taxon>Burkholderiales</taxon>
        <taxon>Comamonadaceae</taxon>
        <taxon>Caenimonas</taxon>
    </lineage>
</organism>
<gene>
    <name evidence="2" type="ORF">FN976_01030</name>
</gene>
<dbReference type="Pfam" id="PF00753">
    <property type="entry name" value="Lactamase_B"/>
    <property type="match status" value="1"/>
</dbReference>
<keyword evidence="2" id="KW-0378">Hydrolase</keyword>
<dbReference type="InterPro" id="IPR050855">
    <property type="entry name" value="NDM-1-like"/>
</dbReference>
<dbReference type="Proteomes" id="UP000318199">
    <property type="component" value="Unassembled WGS sequence"/>
</dbReference>
<name>A0A562ZX15_9BURK</name>
<evidence type="ECO:0000313" key="3">
    <source>
        <dbReference type="Proteomes" id="UP000318199"/>
    </source>
</evidence>
<dbReference type="SUPFAM" id="SSF56281">
    <property type="entry name" value="Metallo-hydrolase/oxidoreductase"/>
    <property type="match status" value="1"/>
</dbReference>